<protein>
    <submittedName>
        <fullName evidence="2">Uncharacterized protein</fullName>
    </submittedName>
</protein>
<keyword evidence="3" id="KW-1185">Reference proteome</keyword>
<sequence length="192" mass="21186">MLHCESERTGQRTYVLIGSTDPTVEAARICHSSRGIPRIPLEDPAMDRFRERMSTLFTGRREAQASYVGSTIDALTRGSTQNHWKHRTGNKERPKTLFHQNPPPARAQRSEGSSTDTTPTPDAEGFIESDGKPTVFVCNGLGTDAGVRTVESGCMPRILSTYTCLCQVRTLTAWVRLAMGLLESESTENIAE</sequence>
<feature type="region of interest" description="Disordered" evidence="1">
    <location>
        <begin position="78"/>
        <end position="129"/>
    </location>
</feature>
<evidence type="ECO:0000256" key="1">
    <source>
        <dbReference type="SAM" id="MobiDB-lite"/>
    </source>
</evidence>
<dbReference type="Proteomes" id="UP000184356">
    <property type="component" value="Unassembled WGS sequence"/>
</dbReference>
<reference evidence="3" key="1">
    <citation type="journal article" date="2017" name="Genome Biol.">
        <title>Comparative genomics reveals high biological diversity and specific adaptations in the industrially and medically important fungal genus Aspergillus.</title>
        <authorList>
            <person name="de Vries R.P."/>
            <person name="Riley R."/>
            <person name="Wiebenga A."/>
            <person name="Aguilar-Osorio G."/>
            <person name="Amillis S."/>
            <person name="Uchima C.A."/>
            <person name="Anderluh G."/>
            <person name="Asadollahi M."/>
            <person name="Askin M."/>
            <person name="Barry K."/>
            <person name="Battaglia E."/>
            <person name="Bayram O."/>
            <person name="Benocci T."/>
            <person name="Braus-Stromeyer S.A."/>
            <person name="Caldana C."/>
            <person name="Canovas D."/>
            <person name="Cerqueira G.C."/>
            <person name="Chen F."/>
            <person name="Chen W."/>
            <person name="Choi C."/>
            <person name="Clum A."/>
            <person name="Dos Santos R.A."/>
            <person name="Damasio A.R."/>
            <person name="Diallinas G."/>
            <person name="Emri T."/>
            <person name="Fekete E."/>
            <person name="Flipphi M."/>
            <person name="Freyberg S."/>
            <person name="Gallo A."/>
            <person name="Gournas C."/>
            <person name="Habgood R."/>
            <person name="Hainaut M."/>
            <person name="Harispe M.L."/>
            <person name="Henrissat B."/>
            <person name="Hilden K.S."/>
            <person name="Hope R."/>
            <person name="Hossain A."/>
            <person name="Karabika E."/>
            <person name="Karaffa L."/>
            <person name="Karanyi Z."/>
            <person name="Krasevec N."/>
            <person name="Kuo A."/>
            <person name="Kusch H."/>
            <person name="LaButti K."/>
            <person name="Lagendijk E.L."/>
            <person name="Lapidus A."/>
            <person name="Levasseur A."/>
            <person name="Lindquist E."/>
            <person name="Lipzen A."/>
            <person name="Logrieco A.F."/>
            <person name="MacCabe A."/>
            <person name="Maekelae M.R."/>
            <person name="Malavazi I."/>
            <person name="Melin P."/>
            <person name="Meyer V."/>
            <person name="Mielnichuk N."/>
            <person name="Miskei M."/>
            <person name="Molnar A.P."/>
            <person name="Mule G."/>
            <person name="Ngan C.Y."/>
            <person name="Orejas M."/>
            <person name="Orosz E."/>
            <person name="Ouedraogo J.P."/>
            <person name="Overkamp K.M."/>
            <person name="Park H.-S."/>
            <person name="Perrone G."/>
            <person name="Piumi F."/>
            <person name="Punt P.J."/>
            <person name="Ram A.F."/>
            <person name="Ramon A."/>
            <person name="Rauscher S."/>
            <person name="Record E."/>
            <person name="Riano-Pachon D.M."/>
            <person name="Robert V."/>
            <person name="Roehrig J."/>
            <person name="Ruller R."/>
            <person name="Salamov A."/>
            <person name="Salih N.S."/>
            <person name="Samson R.A."/>
            <person name="Sandor E."/>
            <person name="Sanguinetti M."/>
            <person name="Schuetze T."/>
            <person name="Sepcic K."/>
            <person name="Shelest E."/>
            <person name="Sherlock G."/>
            <person name="Sophianopoulou V."/>
            <person name="Squina F.M."/>
            <person name="Sun H."/>
            <person name="Susca A."/>
            <person name="Todd R.B."/>
            <person name="Tsang A."/>
            <person name="Unkles S.E."/>
            <person name="van de Wiele N."/>
            <person name="van Rossen-Uffink D."/>
            <person name="Oliveira J.V."/>
            <person name="Vesth T.C."/>
            <person name="Visser J."/>
            <person name="Yu J.-H."/>
            <person name="Zhou M."/>
            <person name="Andersen M.R."/>
            <person name="Archer D.B."/>
            <person name="Baker S.E."/>
            <person name="Benoit I."/>
            <person name="Brakhage A.A."/>
            <person name="Braus G.H."/>
            <person name="Fischer R."/>
            <person name="Frisvad J.C."/>
            <person name="Goldman G.H."/>
            <person name="Houbraken J."/>
            <person name="Oakley B."/>
            <person name="Pocsi I."/>
            <person name="Scazzocchio C."/>
            <person name="Seiboth B."/>
            <person name="vanKuyk P.A."/>
            <person name="Wortman J."/>
            <person name="Dyer P.S."/>
            <person name="Grigoriev I.V."/>
        </authorList>
    </citation>
    <scope>NUCLEOTIDE SEQUENCE [LARGE SCALE GENOMIC DNA]</scope>
    <source>
        <strain evidence="3">CBS 593.65</strain>
    </source>
</reference>
<evidence type="ECO:0000313" key="3">
    <source>
        <dbReference type="Proteomes" id="UP000184356"/>
    </source>
</evidence>
<dbReference type="VEuPathDB" id="FungiDB:ASPSYDRAFT_541814"/>
<proteinExistence type="predicted"/>
<evidence type="ECO:0000313" key="2">
    <source>
        <dbReference type="EMBL" id="OJJ53092.1"/>
    </source>
</evidence>
<accession>A0A1L9T0U9</accession>
<dbReference type="RefSeq" id="XP_040696898.1">
    <property type="nucleotide sequence ID" value="XM_040848808.1"/>
</dbReference>
<organism evidence="2 3">
    <name type="scientific">Aspergillus sydowii CBS 593.65</name>
    <dbReference type="NCBI Taxonomy" id="1036612"/>
    <lineage>
        <taxon>Eukaryota</taxon>
        <taxon>Fungi</taxon>
        <taxon>Dikarya</taxon>
        <taxon>Ascomycota</taxon>
        <taxon>Pezizomycotina</taxon>
        <taxon>Eurotiomycetes</taxon>
        <taxon>Eurotiomycetidae</taxon>
        <taxon>Eurotiales</taxon>
        <taxon>Aspergillaceae</taxon>
        <taxon>Aspergillus</taxon>
        <taxon>Aspergillus subgen. Nidulantes</taxon>
    </lineage>
</organism>
<dbReference type="GeneID" id="63764881"/>
<dbReference type="EMBL" id="KV878598">
    <property type="protein sequence ID" value="OJJ53092.1"/>
    <property type="molecule type" value="Genomic_DNA"/>
</dbReference>
<dbReference type="AlphaFoldDB" id="A0A1L9T0U9"/>
<name>A0A1L9T0U9_9EURO</name>
<feature type="compositionally biased region" description="Polar residues" evidence="1">
    <location>
        <begin position="110"/>
        <end position="120"/>
    </location>
</feature>
<gene>
    <name evidence="2" type="ORF">ASPSYDRAFT_541814</name>
</gene>